<dbReference type="Gene3D" id="3.30.830.10">
    <property type="entry name" value="Metalloenzyme, LuxS/M16 peptidase-like"/>
    <property type="match status" value="1"/>
</dbReference>
<name>A0A5S3WFN3_9GAMM</name>
<dbReference type="InterPro" id="IPR007863">
    <property type="entry name" value="Peptidase_M16_C"/>
</dbReference>
<reference evidence="2 3" key="1">
    <citation type="submission" date="2018-01" db="EMBL/GenBank/DDBJ databases">
        <authorList>
            <person name="Paulsen S."/>
            <person name="Gram L.K."/>
        </authorList>
    </citation>
    <scope>NUCLEOTIDE SEQUENCE [LARGE SCALE GENOMIC DNA]</scope>
    <source>
        <strain evidence="2 3">S2676</strain>
    </source>
</reference>
<dbReference type="RefSeq" id="WP_171045451.1">
    <property type="nucleotide sequence ID" value="NZ_PNCI01000166.1"/>
</dbReference>
<evidence type="ECO:0000259" key="1">
    <source>
        <dbReference type="Pfam" id="PF05193"/>
    </source>
</evidence>
<dbReference type="Proteomes" id="UP000310249">
    <property type="component" value="Unassembled WGS sequence"/>
</dbReference>
<comment type="caution">
    <text evidence="2">The sequence shown here is derived from an EMBL/GenBank/DDBJ whole genome shotgun (WGS) entry which is preliminary data.</text>
</comment>
<dbReference type="EMBL" id="PNCI01000166">
    <property type="protein sequence ID" value="TMP21536.1"/>
    <property type="molecule type" value="Genomic_DNA"/>
</dbReference>
<feature type="domain" description="Peptidase M16 C-terminal" evidence="1">
    <location>
        <begin position="17"/>
        <end position="95"/>
    </location>
</feature>
<evidence type="ECO:0000313" key="3">
    <source>
        <dbReference type="Proteomes" id="UP000310249"/>
    </source>
</evidence>
<protein>
    <submittedName>
        <fullName evidence="2">Peptidase M16</fullName>
    </submittedName>
</protein>
<organism evidence="2 3">
    <name type="scientific">Pseudoalteromonas rubra</name>
    <dbReference type="NCBI Taxonomy" id="43658"/>
    <lineage>
        <taxon>Bacteria</taxon>
        <taxon>Pseudomonadati</taxon>
        <taxon>Pseudomonadota</taxon>
        <taxon>Gammaproteobacteria</taxon>
        <taxon>Alteromonadales</taxon>
        <taxon>Pseudoalteromonadaceae</taxon>
        <taxon>Pseudoalteromonas</taxon>
    </lineage>
</organism>
<dbReference type="Pfam" id="PF05193">
    <property type="entry name" value="Peptidase_M16_C"/>
    <property type="match status" value="1"/>
</dbReference>
<feature type="non-terminal residue" evidence="2">
    <location>
        <position position="96"/>
    </location>
</feature>
<evidence type="ECO:0000313" key="2">
    <source>
        <dbReference type="EMBL" id="TMP21536.1"/>
    </source>
</evidence>
<dbReference type="AlphaFoldDB" id="A0A5S3WFN3"/>
<feature type="non-terminal residue" evidence="2">
    <location>
        <position position="1"/>
    </location>
</feature>
<reference evidence="3" key="2">
    <citation type="submission" date="2019-06" db="EMBL/GenBank/DDBJ databases">
        <title>Co-occurence of chitin degradation, pigmentation and bioactivity in marine Pseudoalteromonas.</title>
        <authorList>
            <person name="Sonnenschein E.C."/>
            <person name="Bech P.K."/>
        </authorList>
    </citation>
    <scope>NUCLEOTIDE SEQUENCE [LARGE SCALE GENOMIC DNA]</scope>
    <source>
        <strain evidence="3">S2676</strain>
    </source>
</reference>
<proteinExistence type="predicted"/>
<sequence>KGKEQKSFILNVYSGEIPYSEDLALKAEMLTEILNIKIIEDLREKIGGIYGGGIGGGLSKYPYNSYSFGLQLPCGPEKVDVLKKAADEEIEKIRTK</sequence>
<accession>A0A5S3WFN3</accession>
<gene>
    <name evidence="2" type="ORF">CWB99_24080</name>
</gene>